<dbReference type="PANTHER" id="PTHR13887">
    <property type="entry name" value="GLUTATHIONE S-TRANSFERASE KAPPA"/>
    <property type="match status" value="1"/>
</dbReference>
<dbReference type="Proteomes" id="UP000608594">
    <property type="component" value="Unassembled WGS sequence"/>
</dbReference>
<dbReference type="CDD" id="cd03024">
    <property type="entry name" value="DsbA_FrnE"/>
    <property type="match status" value="1"/>
</dbReference>
<dbReference type="RefSeq" id="WP_187793913.1">
    <property type="nucleotide sequence ID" value="NZ_JACOQL010000003.1"/>
</dbReference>
<protein>
    <submittedName>
        <fullName evidence="2">DsbA family oxidoreductase</fullName>
    </submittedName>
</protein>
<dbReference type="GO" id="GO:0016491">
    <property type="term" value="F:oxidoreductase activity"/>
    <property type="evidence" value="ECO:0007669"/>
    <property type="project" value="InterPro"/>
</dbReference>
<evidence type="ECO:0000259" key="1">
    <source>
        <dbReference type="Pfam" id="PF01323"/>
    </source>
</evidence>
<gene>
    <name evidence="2" type="ORF">H4P12_12105</name>
</gene>
<comment type="caution">
    <text evidence="2">The sequence shown here is derived from an EMBL/GenBank/DDBJ whole genome shotgun (WGS) entry which is preliminary data.</text>
</comment>
<dbReference type="EMBL" id="JACOQL010000003">
    <property type="protein sequence ID" value="MBC9247437.1"/>
    <property type="molecule type" value="Genomic_DNA"/>
</dbReference>
<dbReference type="SUPFAM" id="SSF52833">
    <property type="entry name" value="Thioredoxin-like"/>
    <property type="match status" value="1"/>
</dbReference>
<dbReference type="PANTHER" id="PTHR13887:SF41">
    <property type="entry name" value="THIOREDOXIN SUPERFAMILY PROTEIN"/>
    <property type="match status" value="1"/>
</dbReference>
<dbReference type="Pfam" id="PF01323">
    <property type="entry name" value="DSBA"/>
    <property type="match status" value="1"/>
</dbReference>
<evidence type="ECO:0000313" key="2">
    <source>
        <dbReference type="EMBL" id="MBC9247437.1"/>
    </source>
</evidence>
<dbReference type="AlphaFoldDB" id="A0A926GI70"/>
<dbReference type="InterPro" id="IPR001853">
    <property type="entry name" value="DSBA-like_thioredoxin_dom"/>
</dbReference>
<name>A0A926GI70_9RHOB</name>
<organism evidence="2 3">
    <name type="scientific">Paracoccus amoyensis</name>
    <dbReference type="NCBI Taxonomy" id="2760093"/>
    <lineage>
        <taxon>Bacteria</taxon>
        <taxon>Pseudomonadati</taxon>
        <taxon>Pseudomonadota</taxon>
        <taxon>Alphaproteobacteria</taxon>
        <taxon>Rhodobacterales</taxon>
        <taxon>Paracoccaceae</taxon>
        <taxon>Paracoccus</taxon>
    </lineage>
</organism>
<sequence>MADPIKIDIWSDIACPWCYIGKRRLETALSQFAEGPDAVPVQVEYHSYELDPTAPAEYAGNHAEYLAKHLRASPQQVQEMDRQITDLALQEGLDYHLDDIKVTNTGKAHQLIHFAKEHGREAQMKERLLRAYFSEGRHVGRDAELADLAAEIGLDRDAALSALMQGTYRQAVEGDKARGAAVGVKGVPFFVVDGKYGISGAQPSELFLQALNKVKSDRDQVAR</sequence>
<dbReference type="InterPro" id="IPR036249">
    <property type="entry name" value="Thioredoxin-like_sf"/>
</dbReference>
<reference evidence="2" key="1">
    <citation type="submission" date="2020-08" db="EMBL/GenBank/DDBJ databases">
        <title>Paracoccus amoyensis sp. nov., isolated from the surface seawater at coast of Xiamen, Fujian.</title>
        <authorList>
            <person name="Lyu L."/>
        </authorList>
    </citation>
    <scope>NUCLEOTIDE SEQUENCE</scope>
    <source>
        <strain evidence="2">11-3</strain>
    </source>
</reference>
<keyword evidence="3" id="KW-1185">Reference proteome</keyword>
<feature type="domain" description="DSBA-like thioredoxin" evidence="1">
    <location>
        <begin position="7"/>
        <end position="211"/>
    </location>
</feature>
<proteinExistence type="predicted"/>
<evidence type="ECO:0000313" key="3">
    <source>
        <dbReference type="Proteomes" id="UP000608594"/>
    </source>
</evidence>
<accession>A0A926GI70</accession>
<dbReference type="Gene3D" id="3.40.30.10">
    <property type="entry name" value="Glutaredoxin"/>
    <property type="match status" value="1"/>
</dbReference>